<reference evidence="2 3" key="1">
    <citation type="submission" date="2016-07" db="EMBL/GenBank/DDBJ databases">
        <title>Draft genome sequence of Prauserella sp. YIM 121212, isolated from alkaline soil.</title>
        <authorList>
            <person name="Ruckert C."/>
            <person name="Albersmeier A."/>
            <person name="Jiang C.-L."/>
            <person name="Jiang Y."/>
            <person name="Kalinowski J."/>
            <person name="Schneider O."/>
            <person name="Winkler A."/>
            <person name="Zotchev S.B."/>
        </authorList>
    </citation>
    <scope>NUCLEOTIDE SEQUENCE [LARGE SCALE GENOMIC DNA]</scope>
    <source>
        <strain evidence="2 3">YIM 121212</strain>
    </source>
</reference>
<dbReference type="Pfam" id="PF22483">
    <property type="entry name" value="Mu-transpos_C_2"/>
    <property type="match status" value="1"/>
</dbReference>
<evidence type="ECO:0000313" key="2">
    <source>
        <dbReference type="EMBL" id="PXY28651.1"/>
    </source>
</evidence>
<dbReference type="PANTHER" id="PTHR35004:SF8">
    <property type="entry name" value="TRANSPOSASE RV3428C-RELATED"/>
    <property type="match status" value="1"/>
</dbReference>
<protein>
    <recommendedName>
        <fullName evidence="1">Transposase for insertion sequence element IS21-like C-terminal domain-containing protein</fullName>
    </recommendedName>
</protein>
<gene>
    <name evidence="2" type="ORF">BA062_22605</name>
</gene>
<dbReference type="Proteomes" id="UP000247892">
    <property type="component" value="Unassembled WGS sequence"/>
</dbReference>
<dbReference type="PANTHER" id="PTHR35004">
    <property type="entry name" value="TRANSPOSASE RV3428C-RELATED"/>
    <property type="match status" value="1"/>
</dbReference>
<evidence type="ECO:0000313" key="3">
    <source>
        <dbReference type="Proteomes" id="UP000247892"/>
    </source>
</evidence>
<feature type="domain" description="Transposase for insertion sequence element IS21-like C-terminal" evidence="1">
    <location>
        <begin position="78"/>
        <end position="147"/>
    </location>
</feature>
<sequence length="280" mass="31090">MIICRPADPESKGLIERAPDYLERSFLPGRDFGSPAEFNGQMAEWLAVVNARPRRVLGLRTDRADHRGQAGDADVAAGRPATAWRCSTRLPRDHYIRLGSNDYSVHPTVIGRRVEIIADLARVRVVCDGKTVADHERAWAWHQTISDREQVAAAKVLRRKRIGVVRPAPEPDVEQRCLPDYDTALGLNGDRADGGWPDARHPRHPNKPAAARDLAAEIVFLTRALKAPTLRESVARLAERARAKSWSHEEFLVACLHREVSARESHGGEGRIRAAGSTPK</sequence>
<evidence type="ECO:0000259" key="1">
    <source>
        <dbReference type="Pfam" id="PF22483"/>
    </source>
</evidence>
<name>A0A318LH83_9PSEU</name>
<organism evidence="2 3">
    <name type="scientific">Prauserella flavalba</name>
    <dbReference type="NCBI Taxonomy" id="1477506"/>
    <lineage>
        <taxon>Bacteria</taxon>
        <taxon>Bacillati</taxon>
        <taxon>Actinomycetota</taxon>
        <taxon>Actinomycetes</taxon>
        <taxon>Pseudonocardiales</taxon>
        <taxon>Pseudonocardiaceae</taxon>
        <taxon>Prauserella</taxon>
    </lineage>
</organism>
<dbReference type="EMBL" id="MASU01000009">
    <property type="protein sequence ID" value="PXY28651.1"/>
    <property type="molecule type" value="Genomic_DNA"/>
</dbReference>
<dbReference type="AlphaFoldDB" id="A0A318LH83"/>
<comment type="caution">
    <text evidence="2">The sequence shown here is derived from an EMBL/GenBank/DDBJ whole genome shotgun (WGS) entry which is preliminary data.</text>
</comment>
<keyword evidence="3" id="KW-1185">Reference proteome</keyword>
<accession>A0A318LH83</accession>
<dbReference type="InterPro" id="IPR054353">
    <property type="entry name" value="IstA-like_C"/>
</dbReference>
<proteinExistence type="predicted"/>